<feature type="transmembrane region" description="Helical" evidence="1">
    <location>
        <begin position="63"/>
        <end position="80"/>
    </location>
</feature>
<keyword evidence="3" id="KW-1185">Reference proteome</keyword>
<sequence>MTNSDLARLIAGAALAPMAAAEAREVQAEQLQAAEAARATAAEERRRTAIRYDEQTVTWGRRLAAVAAVATVGLGIWAWYDGPSMGQIALHIGWTLIVVLSGVVLLGVVAIIARWPWDGRGRTVSLAIVAGVAAVVVLVFAVPRLMYENVMGQGFNFADRYYDCGEAVRIPIRPAEGADVQVWQLFRGTPEGSTHSGCRRVSLYKNKEVISHYDLPDDGTHFLPNTTENGETAMFADLNRVPLQNSDIIDAPLDQVTFYARTSTGMVVSVSPAYPELWRP</sequence>
<keyword evidence="1" id="KW-1133">Transmembrane helix</keyword>
<feature type="transmembrane region" description="Helical" evidence="1">
    <location>
        <begin position="92"/>
        <end position="117"/>
    </location>
</feature>
<keyword evidence="1" id="KW-0812">Transmembrane</keyword>
<evidence type="ECO:0000256" key="1">
    <source>
        <dbReference type="SAM" id="Phobius"/>
    </source>
</evidence>
<dbReference type="EMBL" id="BAABIE010000022">
    <property type="protein sequence ID" value="GAA4758299.1"/>
    <property type="molecule type" value="Genomic_DNA"/>
</dbReference>
<evidence type="ECO:0000313" key="2">
    <source>
        <dbReference type="EMBL" id="GAA4758299.1"/>
    </source>
</evidence>
<name>A0ABP8ZJL1_9ACTN</name>
<gene>
    <name evidence="2" type="ORF">GCM10023217_33430</name>
</gene>
<dbReference type="Proteomes" id="UP001500822">
    <property type="component" value="Unassembled WGS sequence"/>
</dbReference>
<comment type="caution">
    <text evidence="2">The sequence shown here is derived from an EMBL/GenBank/DDBJ whole genome shotgun (WGS) entry which is preliminary data.</text>
</comment>
<reference evidence="3" key="1">
    <citation type="journal article" date="2019" name="Int. J. Syst. Evol. Microbiol.">
        <title>The Global Catalogue of Microorganisms (GCM) 10K type strain sequencing project: providing services to taxonomists for standard genome sequencing and annotation.</title>
        <authorList>
            <consortium name="The Broad Institute Genomics Platform"/>
            <consortium name="The Broad Institute Genome Sequencing Center for Infectious Disease"/>
            <person name="Wu L."/>
            <person name="Ma J."/>
        </authorList>
    </citation>
    <scope>NUCLEOTIDE SEQUENCE [LARGE SCALE GENOMIC DNA]</scope>
    <source>
        <strain evidence="3">JCM 18077</strain>
    </source>
</reference>
<dbReference type="RefSeq" id="WP_345314371.1">
    <property type="nucleotide sequence ID" value="NZ_BAABIE010000022.1"/>
</dbReference>
<organism evidence="2 3">
    <name type="scientific">Gordonia alkaliphila</name>
    <dbReference type="NCBI Taxonomy" id="1053547"/>
    <lineage>
        <taxon>Bacteria</taxon>
        <taxon>Bacillati</taxon>
        <taxon>Actinomycetota</taxon>
        <taxon>Actinomycetes</taxon>
        <taxon>Mycobacteriales</taxon>
        <taxon>Gordoniaceae</taxon>
        <taxon>Gordonia</taxon>
    </lineage>
</organism>
<accession>A0ABP8ZJL1</accession>
<feature type="transmembrane region" description="Helical" evidence="1">
    <location>
        <begin position="123"/>
        <end position="142"/>
    </location>
</feature>
<protein>
    <submittedName>
        <fullName evidence="2">Uncharacterized protein</fullName>
    </submittedName>
</protein>
<proteinExistence type="predicted"/>
<evidence type="ECO:0000313" key="3">
    <source>
        <dbReference type="Proteomes" id="UP001500822"/>
    </source>
</evidence>
<keyword evidence="1" id="KW-0472">Membrane</keyword>